<evidence type="ECO:0000256" key="12">
    <source>
        <dbReference type="ARBA" id="ARBA00045136"/>
    </source>
</evidence>
<keyword evidence="4" id="KW-0444">Lipid biosynthesis</keyword>
<dbReference type="InterPro" id="IPR033177">
    <property type="entry name" value="PSD-B"/>
</dbReference>
<accession>A0A7M5U1K1</accession>
<evidence type="ECO:0000256" key="1">
    <source>
        <dbReference type="ARBA" id="ARBA00001928"/>
    </source>
</evidence>
<keyword evidence="7" id="KW-0594">Phospholipid biosynthesis</keyword>
<comment type="pathway">
    <text evidence="2">Lipid metabolism.</text>
</comment>
<comment type="function">
    <text evidence="12">Catalyzes the formation of phosphatidylethanolamine (PtdEtn) from phosphatidylserine (PtdSer). Plays a central role in phospholipid metabolism and in the interorganelle trafficking of phosphatidylserine. May be involved in lipid droplet biogenesis at the endoplasmic reticulum membrane.</text>
</comment>
<sequence>MNKQILTSINRIANRQIFSKHSAANSLQQTKFTSRHIHHQFKRGYVNTQGNSNGWKIEWFYIPAGVGFGVIALIQIRHIWRRKQHENGVVEIPYEDKAAAFVFKQWQVDLLRKLPTRVLSRAWGYMADCHLPVWMRKPLINSYSYMFDCNLGEAMQSDVTKYETFNKFFSRNLKPGMRVADKKAAVVSPADSSVLTFGTMNTPTFEIGQVKGLTYPLSTFVGSRHPFNKNVTSAFSGKKQIFSPGTCTVDEDEYKLCYCTLYLAPGDYHWFHSPTEWTIEHRRHIPGDLFSVNPRALKSINGIFNFNERVLLSGHWEHGPFLYAAVGAYNVGSIKLDIPMDRDLQTNKSGSIGPHKDRLYSTGYLSKRGDSIGNFLLGSSIVLIFSAPKNFQFAVEPGQKVQYGQALGYIVEDKVAGG</sequence>
<dbReference type="NCBIfam" id="TIGR00163">
    <property type="entry name" value="PS_decarb"/>
    <property type="match status" value="1"/>
</dbReference>
<keyword evidence="13" id="KW-0812">Transmembrane</keyword>
<keyword evidence="6" id="KW-0443">Lipid metabolism</keyword>
<dbReference type="OrthoDB" id="4330at2759"/>
<dbReference type="PANTHER" id="PTHR10067:SF6">
    <property type="entry name" value="PHOSPHATIDYLSERINE DECARBOXYLASE PROENZYME, MITOCHONDRIAL"/>
    <property type="match status" value="1"/>
</dbReference>
<evidence type="ECO:0000256" key="10">
    <source>
        <dbReference type="ARBA" id="ARBA00023317"/>
    </source>
</evidence>
<keyword evidence="8" id="KW-0456">Lyase</keyword>
<dbReference type="InterPro" id="IPR003817">
    <property type="entry name" value="PS_Dcarbxylase"/>
</dbReference>
<name>A0A7M5U1K1_9CNID</name>
<dbReference type="AlphaFoldDB" id="A0A7M5U1K1"/>
<keyword evidence="5" id="KW-0210">Decarboxylase</keyword>
<dbReference type="UniPathway" id="UPA00558"/>
<evidence type="ECO:0000256" key="11">
    <source>
        <dbReference type="ARBA" id="ARBA00024326"/>
    </source>
</evidence>
<dbReference type="EnsemblMetazoa" id="CLYHEMT004895.3">
    <property type="protein sequence ID" value="CLYHEMP004895.3"/>
    <property type="gene ID" value="CLYHEMG004895"/>
</dbReference>
<comment type="pathway">
    <text evidence="11">Phospholipid metabolism; phosphatidylethanolamine biosynthesis.</text>
</comment>
<dbReference type="PANTHER" id="PTHR10067">
    <property type="entry name" value="PHOSPHATIDYLSERINE DECARBOXYLASE"/>
    <property type="match status" value="1"/>
</dbReference>
<evidence type="ECO:0000256" key="3">
    <source>
        <dbReference type="ARBA" id="ARBA00012243"/>
    </source>
</evidence>
<evidence type="ECO:0000256" key="7">
    <source>
        <dbReference type="ARBA" id="ARBA00023209"/>
    </source>
</evidence>
<dbReference type="EC" id="4.1.1.65" evidence="3"/>
<dbReference type="Proteomes" id="UP000594262">
    <property type="component" value="Unplaced"/>
</dbReference>
<dbReference type="GO" id="GO:0005739">
    <property type="term" value="C:mitochondrion"/>
    <property type="evidence" value="ECO:0007669"/>
    <property type="project" value="TreeGrafter"/>
</dbReference>
<organism evidence="14 15">
    <name type="scientific">Clytia hemisphaerica</name>
    <dbReference type="NCBI Taxonomy" id="252671"/>
    <lineage>
        <taxon>Eukaryota</taxon>
        <taxon>Metazoa</taxon>
        <taxon>Cnidaria</taxon>
        <taxon>Hydrozoa</taxon>
        <taxon>Hydroidolina</taxon>
        <taxon>Leptothecata</taxon>
        <taxon>Obeliida</taxon>
        <taxon>Clytiidae</taxon>
        <taxon>Clytia</taxon>
    </lineage>
</organism>
<evidence type="ECO:0000256" key="6">
    <source>
        <dbReference type="ARBA" id="ARBA00023098"/>
    </source>
</evidence>
<evidence type="ECO:0000256" key="8">
    <source>
        <dbReference type="ARBA" id="ARBA00023239"/>
    </source>
</evidence>
<protein>
    <recommendedName>
        <fullName evidence="3">phosphatidylserine decarboxylase</fullName>
        <ecNumber evidence="3">4.1.1.65</ecNumber>
    </recommendedName>
</protein>
<evidence type="ECO:0000313" key="14">
    <source>
        <dbReference type="EnsemblMetazoa" id="CLYHEMP004895.3"/>
    </source>
</evidence>
<keyword evidence="13" id="KW-0472">Membrane</keyword>
<keyword evidence="10" id="KW-0670">Pyruvate</keyword>
<comment type="cofactor">
    <cofactor evidence="1">
        <name>pyruvate</name>
        <dbReference type="ChEBI" id="CHEBI:15361"/>
    </cofactor>
</comment>
<keyword evidence="9" id="KW-1208">Phospholipid metabolism</keyword>
<keyword evidence="13" id="KW-1133">Transmembrane helix</keyword>
<proteinExistence type="predicted"/>
<evidence type="ECO:0000256" key="5">
    <source>
        <dbReference type="ARBA" id="ARBA00022793"/>
    </source>
</evidence>
<evidence type="ECO:0000313" key="15">
    <source>
        <dbReference type="Proteomes" id="UP000594262"/>
    </source>
</evidence>
<dbReference type="GO" id="GO:0006646">
    <property type="term" value="P:phosphatidylethanolamine biosynthetic process"/>
    <property type="evidence" value="ECO:0007669"/>
    <property type="project" value="UniProtKB-UniPathway"/>
</dbReference>
<dbReference type="GeneID" id="136798903"/>
<dbReference type="GO" id="GO:0004609">
    <property type="term" value="F:phosphatidylserine decarboxylase activity"/>
    <property type="evidence" value="ECO:0007669"/>
    <property type="project" value="UniProtKB-EC"/>
</dbReference>
<evidence type="ECO:0000256" key="9">
    <source>
        <dbReference type="ARBA" id="ARBA00023264"/>
    </source>
</evidence>
<dbReference type="RefSeq" id="XP_066911669.1">
    <property type="nucleotide sequence ID" value="XM_067055568.1"/>
</dbReference>
<evidence type="ECO:0000256" key="13">
    <source>
        <dbReference type="SAM" id="Phobius"/>
    </source>
</evidence>
<keyword evidence="15" id="KW-1185">Reference proteome</keyword>
<evidence type="ECO:0000256" key="4">
    <source>
        <dbReference type="ARBA" id="ARBA00022516"/>
    </source>
</evidence>
<feature type="transmembrane region" description="Helical" evidence="13">
    <location>
        <begin position="59"/>
        <end position="76"/>
    </location>
</feature>
<dbReference type="Pfam" id="PF02666">
    <property type="entry name" value="PS_Dcarbxylase"/>
    <property type="match status" value="1"/>
</dbReference>
<reference evidence="14" key="1">
    <citation type="submission" date="2021-01" db="UniProtKB">
        <authorList>
            <consortium name="EnsemblMetazoa"/>
        </authorList>
    </citation>
    <scope>IDENTIFICATION</scope>
</reference>
<evidence type="ECO:0000256" key="2">
    <source>
        <dbReference type="ARBA" id="ARBA00005189"/>
    </source>
</evidence>